<dbReference type="AlphaFoldDB" id="A0A543FIL2"/>
<evidence type="ECO:0000259" key="1">
    <source>
        <dbReference type="Pfam" id="PF11716"/>
    </source>
</evidence>
<proteinExistence type="predicted"/>
<dbReference type="InterPro" id="IPR034660">
    <property type="entry name" value="DinB/YfiT-like"/>
</dbReference>
<dbReference type="Pfam" id="PF11716">
    <property type="entry name" value="MDMPI_N"/>
    <property type="match status" value="1"/>
</dbReference>
<comment type="caution">
    <text evidence="2">The sequence shown here is derived from an EMBL/GenBank/DDBJ whole genome shotgun (WGS) entry which is preliminary data.</text>
</comment>
<dbReference type="NCBIfam" id="TIGR03083">
    <property type="entry name" value="maleylpyruvate isomerase family mycothiol-dependent enzyme"/>
    <property type="match status" value="1"/>
</dbReference>
<dbReference type="EMBL" id="VFPG01000001">
    <property type="protein sequence ID" value="TQM33602.1"/>
    <property type="molecule type" value="Genomic_DNA"/>
</dbReference>
<feature type="domain" description="Mycothiol-dependent maleylpyruvate isomerase metal-binding" evidence="1">
    <location>
        <begin position="13"/>
        <end position="100"/>
    </location>
</feature>
<dbReference type="InterPro" id="IPR017517">
    <property type="entry name" value="Maleyloyr_isom"/>
</dbReference>
<sequence>MDRDQQWRVIEEQRLAVADLLDGLAPDEWLAPSLCEGWRVRDVAAHLAMTTRPPGPAAMLREAVRARGSFHRLNHDVAVRCAEEPGRDLAAELRATAASRTLPRVTNYRNIFYDVMVHGQDIAIPLGRTLELPRAAAAVAATRVWGMGWPFWARRRLKGLRLVATDCDWSVGQGLEARGGIADLLLLITGRQVVVPRLAGPGAAALVTRLPNRNPD</sequence>
<dbReference type="Proteomes" id="UP000316331">
    <property type="component" value="Unassembled WGS sequence"/>
</dbReference>
<evidence type="ECO:0000313" key="2">
    <source>
        <dbReference type="EMBL" id="TQM33602.1"/>
    </source>
</evidence>
<organism evidence="2 3">
    <name type="scientific">Nocardia bhagyanarayanae</name>
    <dbReference type="NCBI Taxonomy" id="1215925"/>
    <lineage>
        <taxon>Bacteria</taxon>
        <taxon>Bacillati</taxon>
        <taxon>Actinomycetota</taxon>
        <taxon>Actinomycetes</taxon>
        <taxon>Mycobacteriales</taxon>
        <taxon>Nocardiaceae</taxon>
        <taxon>Nocardia</taxon>
    </lineage>
</organism>
<name>A0A543FIL2_9NOCA</name>
<dbReference type="SUPFAM" id="SSF109854">
    <property type="entry name" value="DinB/YfiT-like putative metalloenzymes"/>
    <property type="match status" value="1"/>
</dbReference>
<gene>
    <name evidence="2" type="ORF">FB390_5337</name>
</gene>
<evidence type="ECO:0000313" key="3">
    <source>
        <dbReference type="Proteomes" id="UP000316331"/>
    </source>
</evidence>
<accession>A0A543FIL2</accession>
<dbReference type="InterPro" id="IPR024344">
    <property type="entry name" value="MDMPI_metal-binding"/>
</dbReference>
<dbReference type="GO" id="GO:0046872">
    <property type="term" value="F:metal ion binding"/>
    <property type="evidence" value="ECO:0007669"/>
    <property type="project" value="InterPro"/>
</dbReference>
<dbReference type="RefSeq" id="WP_141811348.1">
    <property type="nucleotide sequence ID" value="NZ_VFPG01000001.1"/>
</dbReference>
<dbReference type="Gene3D" id="1.20.120.450">
    <property type="entry name" value="dinb family like domain"/>
    <property type="match status" value="1"/>
</dbReference>
<dbReference type="OrthoDB" id="5178565at2"/>
<keyword evidence="3" id="KW-1185">Reference proteome</keyword>
<protein>
    <submittedName>
        <fullName evidence="2">Uncharacterized protein (TIGR03083 family)</fullName>
    </submittedName>
</protein>
<reference evidence="2 3" key="1">
    <citation type="submission" date="2019-06" db="EMBL/GenBank/DDBJ databases">
        <title>Sequencing the genomes of 1000 actinobacteria strains.</title>
        <authorList>
            <person name="Klenk H.-P."/>
        </authorList>
    </citation>
    <scope>NUCLEOTIDE SEQUENCE [LARGE SCALE GENOMIC DNA]</scope>
    <source>
        <strain evidence="2 3">DSM 103495</strain>
    </source>
</reference>